<feature type="chain" id="PRO_5028973512" description="DUF3558 domain-containing protein" evidence="2">
    <location>
        <begin position="24"/>
        <end position="245"/>
    </location>
</feature>
<dbReference type="PROSITE" id="PS51257">
    <property type="entry name" value="PROKAR_LIPOPROTEIN"/>
    <property type="match status" value="1"/>
</dbReference>
<evidence type="ECO:0000313" key="4">
    <source>
        <dbReference type="Proteomes" id="UP000515873"/>
    </source>
</evidence>
<accession>A0A7G8Q1F9</accession>
<name>A0A7G8Q1F9_9GAMM</name>
<evidence type="ECO:0000256" key="2">
    <source>
        <dbReference type="SAM" id="SignalP"/>
    </source>
</evidence>
<feature type="signal peptide" evidence="2">
    <location>
        <begin position="1"/>
        <end position="23"/>
    </location>
</feature>
<proteinExistence type="predicted"/>
<feature type="compositionally biased region" description="Low complexity" evidence="1">
    <location>
        <begin position="36"/>
        <end position="52"/>
    </location>
</feature>
<sequence>MRKTLSLSSAVVVPALFAAALLAGCGKHEDNAPAPSAENTDAADTAAQAKADAAARARDEAASTAQCAGNPLIKAMPPKTTIDGLPFRTWECTFNTIHAVYGKDDGKQVDISLTDTRSPDIDKQPVMKDFYRRTADTQLAITQSSVQMLVATIDSFKANPALTNAIGGPEYASMAEPSATKDPIVIHVGSKEDDAPAEVIALFKDRHVLTMRANDNGSAVTGLTAAQAQALYDPFIQQLHPELLP</sequence>
<keyword evidence="2" id="KW-0732">Signal</keyword>
<keyword evidence="4" id="KW-1185">Reference proteome</keyword>
<evidence type="ECO:0000313" key="3">
    <source>
        <dbReference type="EMBL" id="QNK00617.1"/>
    </source>
</evidence>
<gene>
    <name evidence="3" type="ORF">H8F01_16160</name>
</gene>
<dbReference type="KEGG" id="dtl:H8F01_16160"/>
<evidence type="ECO:0000256" key="1">
    <source>
        <dbReference type="SAM" id="MobiDB-lite"/>
    </source>
</evidence>
<evidence type="ECO:0008006" key="5">
    <source>
        <dbReference type="Google" id="ProtNLM"/>
    </source>
</evidence>
<feature type="region of interest" description="Disordered" evidence="1">
    <location>
        <begin position="31"/>
        <end position="58"/>
    </location>
</feature>
<organism evidence="3 4">
    <name type="scientific">Dyella telluris</name>
    <dbReference type="NCBI Taxonomy" id="2763498"/>
    <lineage>
        <taxon>Bacteria</taxon>
        <taxon>Pseudomonadati</taxon>
        <taxon>Pseudomonadota</taxon>
        <taxon>Gammaproteobacteria</taxon>
        <taxon>Lysobacterales</taxon>
        <taxon>Rhodanobacteraceae</taxon>
        <taxon>Dyella</taxon>
    </lineage>
</organism>
<dbReference type="AlphaFoldDB" id="A0A7G8Q1F9"/>
<reference evidence="3 4" key="1">
    <citation type="submission" date="2020-08" db="EMBL/GenBank/DDBJ databases">
        <title>Dyella sp. G9 isolated from forest soil.</title>
        <authorList>
            <person name="Fu J."/>
            <person name="Qiu L."/>
        </authorList>
    </citation>
    <scope>NUCLEOTIDE SEQUENCE [LARGE SCALE GENOMIC DNA]</scope>
    <source>
        <strain evidence="3 4">G9</strain>
    </source>
</reference>
<dbReference type="RefSeq" id="WP_187056089.1">
    <property type="nucleotide sequence ID" value="NZ_CP060412.1"/>
</dbReference>
<dbReference type="Proteomes" id="UP000515873">
    <property type="component" value="Chromosome"/>
</dbReference>
<dbReference type="EMBL" id="CP060412">
    <property type="protein sequence ID" value="QNK00617.1"/>
    <property type="molecule type" value="Genomic_DNA"/>
</dbReference>
<protein>
    <recommendedName>
        <fullName evidence="5">DUF3558 domain-containing protein</fullName>
    </recommendedName>
</protein>